<name>A0A2T1GCS9_9CYAN</name>
<dbReference type="OrthoDB" id="7550377at2"/>
<dbReference type="InterPro" id="IPR014044">
    <property type="entry name" value="CAP_dom"/>
</dbReference>
<feature type="domain" description="SCP" evidence="1">
    <location>
        <begin position="134"/>
        <end position="239"/>
    </location>
</feature>
<keyword evidence="3" id="KW-1185">Reference proteome</keyword>
<dbReference type="RefSeq" id="WP_106306655.1">
    <property type="nucleotide sequence ID" value="NZ_PVWO01000202.1"/>
</dbReference>
<dbReference type="AlphaFoldDB" id="A0A2T1GCS9"/>
<evidence type="ECO:0000313" key="2">
    <source>
        <dbReference type="EMBL" id="PSB55217.1"/>
    </source>
</evidence>
<dbReference type="Proteomes" id="UP000238937">
    <property type="component" value="Unassembled WGS sequence"/>
</dbReference>
<dbReference type="InterPro" id="IPR035940">
    <property type="entry name" value="CAP_sf"/>
</dbReference>
<protein>
    <submittedName>
        <fullName evidence="2">CAP domain-containing protein</fullName>
    </submittedName>
</protein>
<dbReference type="Pfam" id="PF00188">
    <property type="entry name" value="CAP"/>
    <property type="match status" value="1"/>
</dbReference>
<dbReference type="EMBL" id="PVWO01000202">
    <property type="protein sequence ID" value="PSB55217.1"/>
    <property type="molecule type" value="Genomic_DNA"/>
</dbReference>
<dbReference type="PANTHER" id="PTHR31157:SF1">
    <property type="entry name" value="SCP DOMAIN-CONTAINING PROTEIN"/>
    <property type="match status" value="1"/>
</dbReference>
<dbReference type="SUPFAM" id="SSF55797">
    <property type="entry name" value="PR-1-like"/>
    <property type="match status" value="1"/>
</dbReference>
<proteinExistence type="predicted"/>
<accession>A0A2T1GCS9</accession>
<comment type="caution">
    <text evidence="2">The sequence shown here is derived from an EMBL/GenBank/DDBJ whole genome shotgun (WGS) entry which is preliminary data.</text>
</comment>
<reference evidence="2 3" key="1">
    <citation type="submission" date="2018-03" db="EMBL/GenBank/DDBJ databases">
        <title>The ancient ancestry and fast evolution of plastids.</title>
        <authorList>
            <person name="Moore K.R."/>
            <person name="Magnabosco C."/>
            <person name="Momper L."/>
            <person name="Gold D.A."/>
            <person name="Bosak T."/>
            <person name="Fournier G.P."/>
        </authorList>
    </citation>
    <scope>NUCLEOTIDE SEQUENCE [LARGE SCALE GENOMIC DNA]</scope>
    <source>
        <strain evidence="2 3">CCALA 037</strain>
    </source>
</reference>
<dbReference type="CDD" id="cd05379">
    <property type="entry name" value="CAP_bacterial"/>
    <property type="match status" value="1"/>
</dbReference>
<organism evidence="2 3">
    <name type="scientific">Chamaesiphon polymorphus CCALA 037</name>
    <dbReference type="NCBI Taxonomy" id="2107692"/>
    <lineage>
        <taxon>Bacteria</taxon>
        <taxon>Bacillati</taxon>
        <taxon>Cyanobacteriota</taxon>
        <taxon>Cyanophyceae</taxon>
        <taxon>Gomontiellales</taxon>
        <taxon>Chamaesiphonaceae</taxon>
        <taxon>Chamaesiphon</taxon>
    </lineage>
</organism>
<gene>
    <name evidence="2" type="ORF">C7B77_15740</name>
</gene>
<evidence type="ECO:0000313" key="3">
    <source>
        <dbReference type="Proteomes" id="UP000238937"/>
    </source>
</evidence>
<evidence type="ECO:0000259" key="1">
    <source>
        <dbReference type="Pfam" id="PF00188"/>
    </source>
</evidence>
<sequence length="254" mass="28495">MNKVWIFIATTTSIFLVPTDSRFLLTALDRIKLALSSTLEWNLDRSPVPTPTATATRTVSIALNPRSSIGLSKVEQGIITEMNRARRNPPAYQKVLVSWRRKFSGTRAKLSDRLFLQTQEGTPAIDEAIRFLQKTRPVPILKPSRGLTLAARDLVRDQGHRGLTGHYASDGSTPAQRVERYGTWQTIVGENIAYGPDTAQAVVRDLIVDDGVPDRGHRTNIFQPQFRVTGVACGYHRKYRIMCDIKYAGGFRDR</sequence>
<dbReference type="PANTHER" id="PTHR31157">
    <property type="entry name" value="SCP DOMAIN-CONTAINING PROTEIN"/>
    <property type="match status" value="1"/>
</dbReference>
<dbReference type="Gene3D" id="3.40.33.10">
    <property type="entry name" value="CAP"/>
    <property type="match status" value="1"/>
</dbReference>